<dbReference type="EMBL" id="BJNN01000108">
    <property type="protein sequence ID" value="GEC64170.1"/>
    <property type="molecule type" value="Genomic_DNA"/>
</dbReference>
<evidence type="ECO:0000313" key="2">
    <source>
        <dbReference type="Proteomes" id="UP000319478"/>
    </source>
</evidence>
<accession>A0ABQ0SG44</accession>
<dbReference type="Proteomes" id="UP000319478">
    <property type="component" value="Unassembled WGS sequence"/>
</dbReference>
<name>A0ABQ0SG44_NOVHA</name>
<organism evidence="1 2">
    <name type="scientific">Novacetimonas hansenii</name>
    <name type="common">Komagataeibacter hansenii</name>
    <dbReference type="NCBI Taxonomy" id="436"/>
    <lineage>
        <taxon>Bacteria</taxon>
        <taxon>Pseudomonadati</taxon>
        <taxon>Pseudomonadota</taxon>
        <taxon>Alphaproteobacteria</taxon>
        <taxon>Acetobacterales</taxon>
        <taxon>Acetobacteraceae</taxon>
        <taxon>Novacetimonas</taxon>
    </lineage>
</organism>
<protein>
    <submittedName>
        <fullName evidence="1">Uncharacterized protein</fullName>
    </submittedName>
</protein>
<evidence type="ECO:0000313" key="1">
    <source>
        <dbReference type="EMBL" id="GEC64170.1"/>
    </source>
</evidence>
<sequence length="267" mass="29424">MMLRKFGCKPPETRAGQPTMAVMRSFMARRAPSSLIRSHIDPGVLMLGNDTTNDCTSAGIGNHIRATAALNRFQVDVTTAQALTFYGRHTGFVPGNPATDTGAVEVDMLTAAARDGYDVTNQTLFPIWGSTDPHDRNGLCNIMADLTAPYFGVQFADADLYEDEAGQLPPVWDTRTPARYGDPTPNPRKGHCLLGWSYTGMADDDLVELLTWGGQQRATWRWLRSRTVEAHALAWRQLLAADSLLPLWEEWQNLVAANDNYLRAAAA</sequence>
<proteinExistence type="predicted"/>
<comment type="caution">
    <text evidence="1">The sequence shown here is derived from an EMBL/GenBank/DDBJ whole genome shotgun (WGS) entry which is preliminary data.</text>
</comment>
<dbReference type="RefSeq" id="WP_048859062.1">
    <property type="nucleotide sequence ID" value="NZ_BJNN01000108.1"/>
</dbReference>
<keyword evidence="2" id="KW-1185">Reference proteome</keyword>
<reference evidence="1 2" key="1">
    <citation type="submission" date="2019-06" db="EMBL/GenBank/DDBJ databases">
        <title>Whole genome shotgun sequence of Komagataeibacter hansenii NBRC 14820.</title>
        <authorList>
            <person name="Hosoyama A."/>
            <person name="Uohara A."/>
            <person name="Ohji S."/>
            <person name="Ichikawa N."/>
        </authorList>
    </citation>
    <scope>NUCLEOTIDE SEQUENCE [LARGE SCALE GENOMIC DNA]</scope>
    <source>
        <strain evidence="1 2">NBRC 14820</strain>
    </source>
</reference>
<gene>
    <name evidence="1" type="ORF">GHA01_20190</name>
</gene>